<dbReference type="PANTHER" id="PTHR48081:SF8">
    <property type="entry name" value="ALPHA_BETA HYDROLASE FOLD-3 DOMAIN-CONTAINING PROTEIN-RELATED"/>
    <property type="match status" value="1"/>
</dbReference>
<dbReference type="PROSITE" id="PS01173">
    <property type="entry name" value="LIPASE_GDXG_HIS"/>
    <property type="match status" value="1"/>
</dbReference>
<sequence length="822" mass="92839">MSQQDRPVHQPIHPDVRPLLDPEYVAFHDEYFQYLLPDDQKIWDGSARVPSKTLPRTESVPVDVANVRDISLENFKLRVFTPSAGRPAQGWPVFLWFHGGGWAVGDIASGNDLCALICKRAECVVVTVGYRLAPEHPFPAAFDDSVEALKWVVGKEGALELGINPSQVGVGGTSAGGQLAASLSIKAAILEPPIPIKFQLLIVPVIDNTATEATVWAPNQNAPWLTPARMLWYRQMYLPNKESEEQWEASPCKASPSLLATSPNTWIAVSEQDLLAPEGTAYADQLRDAWESEAVEKQVFVKSYKGSTHSILAMSAQPRKKRQPDIFRFKEATDLFKNMGSHSPPIDLPIDHDFGCEEMLHFPRDPADRGTYSIAEPLAWPPLARPGIPKDWEHRGDHEFAEKLSPKSRCPDFEARTFYFEILRQWLLAAIITMDANYREPSLSFGQQGPSLLESTSFRLDGLPKTFRDAVEVTRELGKQYLWIDALCIVQGPGAADSAAGWKDGFLKSSLWDQIVPGTVECNCDFKSGVEEGYLMKRAWVVQERVLSRRTIHFTESPTNATHTYWECGHGARCQQFSQLRHLERRRLSLNPYFPSRLKKAGYYRCLEFIQFLIEGYSKCGLTYKSDRDTAIRSLFERVGRELAPDVKYGIVRCFSGSLLLWKRTAKEMTPPIDFARRTVPSWSWVAYGGSIEPLDKFRYEIRIPQSADLEFAQDSEELNVKFRRFENCRLGESNRDNEYTVKAFHDVIEKIGLIWYGMKDQIEFNYCVVVGVNGTENTANNPKRYLVIVVQEKPGGSYRRLGVGLVDDGYLSANSETGMLL</sequence>
<evidence type="ECO:0000313" key="6">
    <source>
        <dbReference type="Proteomes" id="UP001160390"/>
    </source>
</evidence>
<name>A0AA35M099_9HYPO</name>
<dbReference type="Proteomes" id="UP001160390">
    <property type="component" value="Unassembled WGS sequence"/>
</dbReference>
<dbReference type="InterPro" id="IPR010730">
    <property type="entry name" value="HET"/>
</dbReference>
<accession>A0AA35M099</accession>
<proteinExistence type="inferred from homology"/>
<dbReference type="Pfam" id="PF07859">
    <property type="entry name" value="Abhydrolase_3"/>
    <property type="match status" value="1"/>
</dbReference>
<feature type="domain" description="Alpha/beta hydrolase fold-3" evidence="4">
    <location>
        <begin position="95"/>
        <end position="311"/>
    </location>
</feature>
<evidence type="ECO:0008006" key="7">
    <source>
        <dbReference type="Google" id="ProtNLM"/>
    </source>
</evidence>
<dbReference type="InterPro" id="IPR002168">
    <property type="entry name" value="Lipase_GDXG_HIS_AS"/>
</dbReference>
<reference evidence="5" key="1">
    <citation type="submission" date="2023-01" db="EMBL/GenBank/DDBJ databases">
        <authorList>
            <person name="Piombo E."/>
        </authorList>
    </citation>
    <scope>NUCLEOTIDE SEQUENCE</scope>
</reference>
<dbReference type="GO" id="GO:0016787">
    <property type="term" value="F:hydrolase activity"/>
    <property type="evidence" value="ECO:0007669"/>
    <property type="project" value="UniProtKB-KW"/>
</dbReference>
<evidence type="ECO:0000313" key="5">
    <source>
        <dbReference type="EMBL" id="CAI6088062.1"/>
    </source>
</evidence>
<dbReference type="InterPro" id="IPR029058">
    <property type="entry name" value="AB_hydrolase_fold"/>
</dbReference>
<keyword evidence="2" id="KW-0378">Hydrolase</keyword>
<comment type="similarity">
    <text evidence="1">Belongs to the 'GDXG' lipolytic enzyme family.</text>
</comment>
<evidence type="ECO:0000259" key="3">
    <source>
        <dbReference type="Pfam" id="PF06985"/>
    </source>
</evidence>
<organism evidence="5 6">
    <name type="scientific">Clonostachys chloroleuca</name>
    <dbReference type="NCBI Taxonomy" id="1926264"/>
    <lineage>
        <taxon>Eukaryota</taxon>
        <taxon>Fungi</taxon>
        <taxon>Dikarya</taxon>
        <taxon>Ascomycota</taxon>
        <taxon>Pezizomycotina</taxon>
        <taxon>Sordariomycetes</taxon>
        <taxon>Hypocreomycetidae</taxon>
        <taxon>Hypocreales</taxon>
        <taxon>Bionectriaceae</taxon>
        <taxon>Clonostachys</taxon>
    </lineage>
</organism>
<dbReference type="EMBL" id="CABFNP030000812">
    <property type="protein sequence ID" value="CAI6088062.1"/>
    <property type="molecule type" value="Genomic_DNA"/>
</dbReference>
<dbReference type="AlphaFoldDB" id="A0AA35M099"/>
<dbReference type="Pfam" id="PF06985">
    <property type="entry name" value="HET"/>
    <property type="match status" value="1"/>
</dbReference>
<protein>
    <recommendedName>
        <fullName evidence="7">Alpha/beta hydrolase fold-3 domain-containing protein</fullName>
    </recommendedName>
</protein>
<gene>
    <name evidence="5" type="ORF">CCHLO57077_00013165</name>
</gene>
<dbReference type="Gene3D" id="3.40.50.1820">
    <property type="entry name" value="alpha/beta hydrolase"/>
    <property type="match status" value="1"/>
</dbReference>
<keyword evidence="6" id="KW-1185">Reference proteome</keyword>
<dbReference type="InterPro" id="IPR013094">
    <property type="entry name" value="AB_hydrolase_3"/>
</dbReference>
<evidence type="ECO:0000259" key="4">
    <source>
        <dbReference type="Pfam" id="PF07859"/>
    </source>
</evidence>
<evidence type="ECO:0000256" key="1">
    <source>
        <dbReference type="ARBA" id="ARBA00010515"/>
    </source>
</evidence>
<comment type="caution">
    <text evidence="5">The sequence shown here is derived from an EMBL/GenBank/DDBJ whole genome shotgun (WGS) entry which is preliminary data.</text>
</comment>
<evidence type="ECO:0000256" key="2">
    <source>
        <dbReference type="ARBA" id="ARBA00022801"/>
    </source>
</evidence>
<feature type="domain" description="Heterokaryon incompatibility" evidence="3">
    <location>
        <begin position="459"/>
        <end position="492"/>
    </location>
</feature>
<dbReference type="InterPro" id="IPR050300">
    <property type="entry name" value="GDXG_lipolytic_enzyme"/>
</dbReference>
<dbReference type="SUPFAM" id="SSF53474">
    <property type="entry name" value="alpha/beta-Hydrolases"/>
    <property type="match status" value="1"/>
</dbReference>
<dbReference type="PANTHER" id="PTHR48081">
    <property type="entry name" value="AB HYDROLASE SUPERFAMILY PROTEIN C4A8.06C"/>
    <property type="match status" value="1"/>
</dbReference>